<dbReference type="OMA" id="ANLRWIG"/>
<keyword evidence="2" id="KW-1185">Reference proteome</keyword>
<protein>
    <recommendedName>
        <fullName evidence="3">Heavy metal-associated isoprenylated plant protein 47</fullName>
    </recommendedName>
</protein>
<evidence type="ECO:0000313" key="2">
    <source>
        <dbReference type="Proteomes" id="UP000594261"/>
    </source>
</evidence>
<dbReference type="AlphaFoldDB" id="A0A7N2R8F5"/>
<evidence type="ECO:0008006" key="3">
    <source>
        <dbReference type="Google" id="ProtNLM"/>
    </source>
</evidence>
<dbReference type="InterPro" id="IPR044296">
    <property type="entry name" value="HIPP46"/>
</dbReference>
<dbReference type="Gramene" id="QL08p002232:mrna">
    <property type="protein sequence ID" value="QL08p002232:mrna"/>
    <property type="gene ID" value="QL08p002232"/>
</dbReference>
<organism evidence="1 2">
    <name type="scientific">Quercus lobata</name>
    <name type="common">Valley oak</name>
    <dbReference type="NCBI Taxonomy" id="97700"/>
    <lineage>
        <taxon>Eukaryota</taxon>
        <taxon>Viridiplantae</taxon>
        <taxon>Streptophyta</taxon>
        <taxon>Embryophyta</taxon>
        <taxon>Tracheophyta</taxon>
        <taxon>Spermatophyta</taxon>
        <taxon>Magnoliopsida</taxon>
        <taxon>eudicotyledons</taxon>
        <taxon>Gunneridae</taxon>
        <taxon>Pentapetalae</taxon>
        <taxon>rosids</taxon>
        <taxon>fabids</taxon>
        <taxon>Fagales</taxon>
        <taxon>Fagaceae</taxon>
        <taxon>Quercus</taxon>
    </lineage>
</organism>
<proteinExistence type="predicted"/>
<evidence type="ECO:0000313" key="1">
    <source>
        <dbReference type="EnsemblPlants" id="QL08p002232:mrna"/>
    </source>
</evidence>
<dbReference type="PANTHER" id="PTHR46371">
    <property type="entry name" value="OS04G0464100 PROTEIN"/>
    <property type="match status" value="1"/>
</dbReference>
<dbReference type="EnsemblPlants" id="QL08p002232:mrna">
    <property type="protein sequence ID" value="QL08p002232:mrna"/>
    <property type="gene ID" value="QL08p002232"/>
</dbReference>
<reference evidence="1 2" key="1">
    <citation type="journal article" date="2016" name="G3 (Bethesda)">
        <title>First Draft Assembly and Annotation of the Genome of a California Endemic Oak Quercus lobata Nee (Fagaceae).</title>
        <authorList>
            <person name="Sork V.L."/>
            <person name="Fitz-Gibbon S.T."/>
            <person name="Puiu D."/>
            <person name="Crepeau M."/>
            <person name="Gugger P.F."/>
            <person name="Sherman R."/>
            <person name="Stevens K."/>
            <person name="Langley C.H."/>
            <person name="Pellegrini M."/>
            <person name="Salzberg S.L."/>
        </authorList>
    </citation>
    <scope>NUCLEOTIDE SEQUENCE [LARGE SCALE GENOMIC DNA]</scope>
    <source>
        <strain evidence="1 2">cv. SW786</strain>
    </source>
</reference>
<dbReference type="Gene3D" id="3.30.70.100">
    <property type="match status" value="1"/>
</dbReference>
<name>A0A7N2R8F5_QUELO</name>
<dbReference type="InParanoid" id="A0A7N2R8F5"/>
<dbReference type="EMBL" id="LRBV02000008">
    <property type="status" value="NOT_ANNOTATED_CDS"/>
    <property type="molecule type" value="Genomic_DNA"/>
</dbReference>
<sequence>MKQKIVMKVQMNCKKCKTKTMHEDCCCSRRIKAMKIASNTDGVISVAVEGSDKDHLVVIGEGVDSANLTGSLRKKLSYGAAILSVEEVKEKEKPKEDKNPNNPEEHALVFHQYPPVPMFCEVAYDPDPSFCSIM</sequence>
<reference evidence="1" key="2">
    <citation type="submission" date="2021-01" db="UniProtKB">
        <authorList>
            <consortium name="EnsemblPlants"/>
        </authorList>
    </citation>
    <scope>IDENTIFICATION</scope>
</reference>
<dbReference type="Proteomes" id="UP000594261">
    <property type="component" value="Chromosome 8"/>
</dbReference>
<accession>A0A7N2R8F5</accession>